<comment type="caution">
    <text evidence="2">The sequence shown here is derived from an EMBL/GenBank/DDBJ whole genome shotgun (WGS) entry which is preliminary data.</text>
</comment>
<dbReference type="CDD" id="cd00211">
    <property type="entry name" value="PTS_IIA_fru"/>
    <property type="match status" value="1"/>
</dbReference>
<accession>A0ABX5MYS0</accession>
<sequence>MKENNLFSANAVFVSDATDPTTIFKEVSAKLLTLDLVNDGFFNGINQREQQYPTGIDTSPIAKELPNIAVPHTEGEFVNTCLIVPVALKKPVPFKNMIAPDQSLPVKFLFMILNNNPEGQANILAQIMDFLRLTPVSKLQALFNLTETDKIYQFLSKNFSQK</sequence>
<name>A0ABX5MYS0_9LACO</name>
<dbReference type="PROSITE" id="PS51094">
    <property type="entry name" value="PTS_EIIA_TYPE_2"/>
    <property type="match status" value="1"/>
</dbReference>
<dbReference type="Gene3D" id="3.40.930.10">
    <property type="entry name" value="Mannitol-specific EII, Chain A"/>
    <property type="match status" value="1"/>
</dbReference>
<evidence type="ECO:0000313" key="2">
    <source>
        <dbReference type="EMBL" id="PXY84006.1"/>
    </source>
</evidence>
<dbReference type="InterPro" id="IPR002178">
    <property type="entry name" value="PTS_EIIA_type-2_dom"/>
</dbReference>
<dbReference type="Proteomes" id="UP000247698">
    <property type="component" value="Unassembled WGS sequence"/>
</dbReference>
<dbReference type="InterPro" id="IPR016152">
    <property type="entry name" value="PTrfase/Anion_transptr"/>
</dbReference>
<dbReference type="SUPFAM" id="SSF55804">
    <property type="entry name" value="Phoshotransferase/anion transport protein"/>
    <property type="match status" value="1"/>
</dbReference>
<gene>
    <name evidence="2" type="ORF">DK873_02145</name>
</gene>
<dbReference type="PANTHER" id="PTHR47738">
    <property type="entry name" value="PTS SYSTEM FRUCTOSE-LIKE EIIA COMPONENT-RELATED"/>
    <property type="match status" value="1"/>
</dbReference>
<protein>
    <submittedName>
        <fullName evidence="2">PTS sugar transporter subunit IIA</fullName>
    </submittedName>
</protein>
<evidence type="ECO:0000313" key="3">
    <source>
        <dbReference type="Proteomes" id="UP000247698"/>
    </source>
</evidence>
<dbReference type="PANTHER" id="PTHR47738:SF3">
    <property type="entry name" value="PHOSPHOTRANSFERASE SYSTEM MANNITOL_FRUCTOSE-SPECIFIC IIA DOMAIN CONTAINING PROTEIN"/>
    <property type="match status" value="1"/>
</dbReference>
<reference evidence="2 3" key="1">
    <citation type="submission" date="2018-05" db="EMBL/GenBank/DDBJ databases">
        <title>Reference genomes for bee gut microbiota database.</title>
        <authorList>
            <person name="Ellegaard K.M."/>
        </authorList>
    </citation>
    <scope>NUCLEOTIDE SEQUENCE [LARGE SCALE GENOMIC DNA]</scope>
    <source>
        <strain evidence="2 3">ESL0184</strain>
    </source>
</reference>
<proteinExistence type="predicted"/>
<dbReference type="Pfam" id="PF00359">
    <property type="entry name" value="PTS_EIIA_2"/>
    <property type="match status" value="1"/>
</dbReference>
<keyword evidence="2" id="KW-0762">Sugar transport</keyword>
<organism evidence="2 3">
    <name type="scientific">Lactobacillus melliventris</name>
    <dbReference type="NCBI Taxonomy" id="1218507"/>
    <lineage>
        <taxon>Bacteria</taxon>
        <taxon>Bacillati</taxon>
        <taxon>Bacillota</taxon>
        <taxon>Bacilli</taxon>
        <taxon>Lactobacillales</taxon>
        <taxon>Lactobacillaceae</taxon>
        <taxon>Lactobacillus</taxon>
    </lineage>
</organism>
<evidence type="ECO:0000259" key="1">
    <source>
        <dbReference type="PROSITE" id="PS51094"/>
    </source>
</evidence>
<keyword evidence="2" id="KW-0813">Transport</keyword>
<dbReference type="InterPro" id="IPR051541">
    <property type="entry name" value="PTS_SugarTrans_NitroReg"/>
</dbReference>
<feature type="domain" description="PTS EIIA type-2" evidence="1">
    <location>
        <begin position="4"/>
        <end position="158"/>
    </location>
</feature>
<dbReference type="EMBL" id="QGLG01000002">
    <property type="protein sequence ID" value="PXY84006.1"/>
    <property type="molecule type" value="Genomic_DNA"/>
</dbReference>
<keyword evidence="3" id="KW-1185">Reference proteome</keyword>
<dbReference type="RefSeq" id="WP_110445651.1">
    <property type="nucleotide sequence ID" value="NZ_QGLG01000002.1"/>
</dbReference>